<dbReference type="PANTHER" id="PTHR43284">
    <property type="entry name" value="ASPARAGINE SYNTHETASE (GLUTAMINE-HYDROLYZING)"/>
    <property type="match status" value="1"/>
</dbReference>
<dbReference type="PROSITE" id="PS51278">
    <property type="entry name" value="GATASE_TYPE_2"/>
    <property type="match status" value="1"/>
</dbReference>
<organism evidence="12 13">
    <name type="scientific">Aureimonas glaciei</name>
    <dbReference type="NCBI Taxonomy" id="1776957"/>
    <lineage>
        <taxon>Bacteria</taxon>
        <taxon>Pseudomonadati</taxon>
        <taxon>Pseudomonadota</taxon>
        <taxon>Alphaproteobacteria</taxon>
        <taxon>Hyphomicrobiales</taxon>
        <taxon>Aurantimonadaceae</taxon>
        <taxon>Aureimonas</taxon>
    </lineage>
</organism>
<keyword evidence="5 9" id="KW-0067">ATP-binding</keyword>
<sequence length="649" mass="69362">MCGIAGYWAAGGLPGADGAEAVLSRMALALGHRGPDGEGVWSDEGAGIGLAHRRLAVIDLSAAGAQPMQNASGVLVFNGEIYNHLQLRERLRGEGRAPAWRGHSDTETLLAAIEAWGMAEALARADGMFAFAHFDRATRRLTLARDRMGEKPLYYGRCGTTLLFASELKALRAFPGFRPAIDRRAAMAYLQLGYVPHPLSIYSNIGKLTPGTSVTFETADAQPVPVPYWSLEAVIAAGRSQPFPGDHAAATAALDGLLGDVVEEQMLSDVPLGAFLSGGIDSSVVTAMMQSRSANRVRTFAIGFEDKRFDESGHAAAVAARLGTRHTTLVVTERDVLDLVGTLPQIYDEPLAAASGLPTILLSRLAAGEVAVVLSGDGGDELFGGYNRHVFAPRIWRQLGWMPRPLRAAAMDMAGAGLGFLSGRHGGDRLLSALGLPASMAERLRPLAGVLGRAESFAGFYAGLVRIWPPEFALPLEGEEPAGVLAAGERFAELGTTGERMMALDAATYLTDEVMAKVDRAAMSASLETRAPLLDRRIVEFAWRLSSADRFGPGGGKRVLRSVLYGRVPAALVDRPKQGFTVPVGAWLRGPLRDWGESLLEEVFLDDYGLGSHKVAMRLWDAHQARQVDAGPALWSLLQLLAWLKVQGA</sequence>
<dbReference type="Proteomes" id="UP000613160">
    <property type="component" value="Unassembled WGS sequence"/>
</dbReference>
<dbReference type="InterPro" id="IPR017932">
    <property type="entry name" value="GATase_2_dom"/>
</dbReference>
<evidence type="ECO:0000256" key="10">
    <source>
        <dbReference type="PIRSR" id="PIRSR001589-3"/>
    </source>
</evidence>
<dbReference type="InterPro" id="IPR014729">
    <property type="entry name" value="Rossmann-like_a/b/a_fold"/>
</dbReference>
<dbReference type="InterPro" id="IPR051786">
    <property type="entry name" value="ASN_synthetase/amidase"/>
</dbReference>
<dbReference type="GO" id="GO:0004066">
    <property type="term" value="F:asparagine synthase (glutamine-hydrolyzing) activity"/>
    <property type="evidence" value="ECO:0007669"/>
    <property type="project" value="UniProtKB-EC"/>
</dbReference>
<gene>
    <name evidence="12" type="ORF">GCM10011335_38660</name>
</gene>
<comment type="pathway">
    <text evidence="1">Amino-acid biosynthesis; L-asparagine biosynthesis; L-asparagine from L-aspartate (L-Gln route): step 1/1.</text>
</comment>
<feature type="binding site" evidence="9">
    <location>
        <position position="302"/>
    </location>
    <ligand>
        <name>ATP</name>
        <dbReference type="ChEBI" id="CHEBI:30616"/>
    </ligand>
</feature>
<evidence type="ECO:0000256" key="6">
    <source>
        <dbReference type="ARBA" id="ARBA00022962"/>
    </source>
</evidence>
<name>A0A916Y5T8_9HYPH</name>
<evidence type="ECO:0000256" key="1">
    <source>
        <dbReference type="ARBA" id="ARBA00005187"/>
    </source>
</evidence>
<dbReference type="AlphaFoldDB" id="A0A916Y5T8"/>
<dbReference type="NCBIfam" id="TIGR01536">
    <property type="entry name" value="asn_synth_AEB"/>
    <property type="match status" value="1"/>
</dbReference>
<dbReference type="CDD" id="cd01991">
    <property type="entry name" value="Asn_synthase_B_C"/>
    <property type="match status" value="1"/>
</dbReference>
<dbReference type="CDD" id="cd00712">
    <property type="entry name" value="AsnB"/>
    <property type="match status" value="1"/>
</dbReference>
<dbReference type="PANTHER" id="PTHR43284:SF1">
    <property type="entry name" value="ASPARAGINE SYNTHETASE"/>
    <property type="match status" value="1"/>
</dbReference>
<dbReference type="InterPro" id="IPR006426">
    <property type="entry name" value="Asn_synth_AEB"/>
</dbReference>
<reference evidence="12" key="1">
    <citation type="journal article" date="2014" name="Int. J. Syst. Evol. Microbiol.">
        <title>Complete genome sequence of Corynebacterium casei LMG S-19264T (=DSM 44701T), isolated from a smear-ripened cheese.</title>
        <authorList>
            <consortium name="US DOE Joint Genome Institute (JGI-PGF)"/>
            <person name="Walter F."/>
            <person name="Albersmeier A."/>
            <person name="Kalinowski J."/>
            <person name="Ruckert C."/>
        </authorList>
    </citation>
    <scope>NUCLEOTIDE SEQUENCE</scope>
    <source>
        <strain evidence="12">CGMCC 1.15493</strain>
    </source>
</reference>
<keyword evidence="4 9" id="KW-0547">Nucleotide-binding</keyword>
<keyword evidence="8" id="KW-0061">Asparagine biosynthesis</keyword>
<dbReference type="Pfam" id="PF13522">
    <property type="entry name" value="GATase_6"/>
    <property type="match status" value="1"/>
</dbReference>
<evidence type="ECO:0000313" key="12">
    <source>
        <dbReference type="EMBL" id="GGD31861.1"/>
    </source>
</evidence>
<feature type="binding site" evidence="9">
    <location>
        <begin position="375"/>
        <end position="376"/>
    </location>
    <ligand>
        <name>ATP</name>
        <dbReference type="ChEBI" id="CHEBI:30616"/>
    </ligand>
</feature>
<evidence type="ECO:0000256" key="9">
    <source>
        <dbReference type="PIRSR" id="PIRSR001589-2"/>
    </source>
</evidence>
<dbReference type="PIRSF" id="PIRSF001589">
    <property type="entry name" value="Asn_synthetase_glu-h"/>
    <property type="match status" value="1"/>
</dbReference>
<evidence type="ECO:0000256" key="5">
    <source>
        <dbReference type="ARBA" id="ARBA00022840"/>
    </source>
</evidence>
<dbReference type="GO" id="GO:0006529">
    <property type="term" value="P:asparagine biosynthetic process"/>
    <property type="evidence" value="ECO:0007669"/>
    <property type="project" value="UniProtKB-KW"/>
</dbReference>
<dbReference type="InterPro" id="IPR001962">
    <property type="entry name" value="Asn_synthase"/>
</dbReference>
<dbReference type="Gene3D" id="3.40.50.620">
    <property type="entry name" value="HUPs"/>
    <property type="match status" value="1"/>
</dbReference>
<comment type="caution">
    <text evidence="12">The sequence shown here is derived from an EMBL/GenBank/DDBJ whole genome shotgun (WGS) entry which is preliminary data.</text>
</comment>
<dbReference type="GO" id="GO:0005524">
    <property type="term" value="F:ATP binding"/>
    <property type="evidence" value="ECO:0007669"/>
    <property type="project" value="UniProtKB-KW"/>
</dbReference>
<dbReference type="InterPro" id="IPR033738">
    <property type="entry name" value="AsnB_N"/>
</dbReference>
<dbReference type="SUPFAM" id="SSF52402">
    <property type="entry name" value="Adenine nucleotide alpha hydrolases-like"/>
    <property type="match status" value="1"/>
</dbReference>
<protein>
    <recommendedName>
        <fullName evidence="3">asparagine synthase (glutamine-hydrolyzing)</fullName>
        <ecNumber evidence="3">6.3.5.4</ecNumber>
    </recommendedName>
</protein>
<keyword evidence="6 8" id="KW-0315">Glutamine amidotransferase</keyword>
<dbReference type="RefSeq" id="WP_188853825.1">
    <property type="nucleotide sequence ID" value="NZ_BMJJ01000010.1"/>
</dbReference>
<dbReference type="EC" id="6.3.5.4" evidence="3"/>
<reference evidence="12" key="2">
    <citation type="submission" date="2020-09" db="EMBL/GenBank/DDBJ databases">
        <authorList>
            <person name="Sun Q."/>
            <person name="Zhou Y."/>
        </authorList>
    </citation>
    <scope>NUCLEOTIDE SEQUENCE</scope>
    <source>
        <strain evidence="12">CGMCC 1.15493</strain>
    </source>
</reference>
<evidence type="ECO:0000259" key="11">
    <source>
        <dbReference type="PROSITE" id="PS51278"/>
    </source>
</evidence>
<dbReference type="GO" id="GO:0005829">
    <property type="term" value="C:cytosol"/>
    <property type="evidence" value="ECO:0007669"/>
    <property type="project" value="TreeGrafter"/>
</dbReference>
<dbReference type="EMBL" id="BMJJ01000010">
    <property type="protein sequence ID" value="GGD31861.1"/>
    <property type="molecule type" value="Genomic_DNA"/>
</dbReference>
<dbReference type="InterPro" id="IPR029055">
    <property type="entry name" value="Ntn_hydrolases_N"/>
</dbReference>
<dbReference type="Pfam" id="PF00733">
    <property type="entry name" value="Asn_synthase"/>
    <property type="match status" value="1"/>
</dbReference>
<comment type="similarity">
    <text evidence="2">Belongs to the asparagine synthetase family.</text>
</comment>
<feature type="binding site" evidence="9">
    <location>
        <position position="105"/>
    </location>
    <ligand>
        <name>L-glutamine</name>
        <dbReference type="ChEBI" id="CHEBI:58359"/>
    </ligand>
</feature>
<dbReference type="Gene3D" id="3.60.20.10">
    <property type="entry name" value="Glutamine Phosphoribosylpyrophosphate, subunit 1, domain 1"/>
    <property type="match status" value="1"/>
</dbReference>
<accession>A0A916Y5T8</accession>
<feature type="site" description="Important for beta-aspartyl-AMP intermediate formation" evidence="10">
    <location>
        <position position="377"/>
    </location>
</feature>
<feature type="domain" description="Glutamine amidotransferase type-2" evidence="11">
    <location>
        <begin position="2"/>
        <end position="219"/>
    </location>
</feature>
<evidence type="ECO:0000256" key="2">
    <source>
        <dbReference type="ARBA" id="ARBA00005752"/>
    </source>
</evidence>
<keyword evidence="13" id="KW-1185">Reference proteome</keyword>
<proteinExistence type="inferred from homology"/>
<evidence type="ECO:0000313" key="13">
    <source>
        <dbReference type="Proteomes" id="UP000613160"/>
    </source>
</evidence>
<evidence type="ECO:0000256" key="7">
    <source>
        <dbReference type="ARBA" id="ARBA00048741"/>
    </source>
</evidence>
<keyword evidence="8" id="KW-0028">Amino-acid biosynthesis</keyword>
<evidence type="ECO:0000256" key="4">
    <source>
        <dbReference type="ARBA" id="ARBA00022741"/>
    </source>
</evidence>
<dbReference type="SUPFAM" id="SSF56235">
    <property type="entry name" value="N-terminal nucleophile aminohydrolases (Ntn hydrolases)"/>
    <property type="match status" value="1"/>
</dbReference>
<evidence type="ECO:0000256" key="8">
    <source>
        <dbReference type="PIRSR" id="PIRSR001589-1"/>
    </source>
</evidence>
<feature type="active site" description="For GATase activity" evidence="8">
    <location>
        <position position="2"/>
    </location>
</feature>
<comment type="catalytic activity">
    <reaction evidence="7">
        <text>L-aspartate + L-glutamine + ATP + H2O = L-asparagine + L-glutamate + AMP + diphosphate + H(+)</text>
        <dbReference type="Rhea" id="RHEA:12228"/>
        <dbReference type="ChEBI" id="CHEBI:15377"/>
        <dbReference type="ChEBI" id="CHEBI:15378"/>
        <dbReference type="ChEBI" id="CHEBI:29985"/>
        <dbReference type="ChEBI" id="CHEBI:29991"/>
        <dbReference type="ChEBI" id="CHEBI:30616"/>
        <dbReference type="ChEBI" id="CHEBI:33019"/>
        <dbReference type="ChEBI" id="CHEBI:58048"/>
        <dbReference type="ChEBI" id="CHEBI:58359"/>
        <dbReference type="ChEBI" id="CHEBI:456215"/>
        <dbReference type="EC" id="6.3.5.4"/>
    </reaction>
</comment>
<evidence type="ECO:0000256" key="3">
    <source>
        <dbReference type="ARBA" id="ARBA00012737"/>
    </source>
</evidence>